<organism evidence="11">
    <name type="scientific">Paramoeba aestuarina</name>
    <dbReference type="NCBI Taxonomy" id="180227"/>
    <lineage>
        <taxon>Eukaryota</taxon>
        <taxon>Amoebozoa</taxon>
        <taxon>Discosea</taxon>
        <taxon>Flabellinia</taxon>
        <taxon>Dactylopodida</taxon>
        <taxon>Paramoebidae</taxon>
        <taxon>Paramoeba</taxon>
    </lineage>
</organism>
<evidence type="ECO:0008006" key="12">
    <source>
        <dbReference type="Google" id="ProtNLM"/>
    </source>
</evidence>
<dbReference type="InterPro" id="IPR032675">
    <property type="entry name" value="LRR_dom_sf"/>
</dbReference>
<feature type="chain" id="PRO_5030823380" description="Leucine-rich repeat protein" evidence="10">
    <location>
        <begin position="21"/>
        <end position="262"/>
    </location>
</feature>
<evidence type="ECO:0000256" key="6">
    <source>
        <dbReference type="ARBA" id="ARBA00023136"/>
    </source>
</evidence>
<dbReference type="AlphaFoldDB" id="A0A7S4L213"/>
<keyword evidence="4 10" id="KW-0732">Signal</keyword>
<reference evidence="11" key="1">
    <citation type="submission" date="2021-01" db="EMBL/GenBank/DDBJ databases">
        <authorList>
            <person name="Corre E."/>
            <person name="Pelletier E."/>
            <person name="Niang G."/>
            <person name="Scheremetjew M."/>
            <person name="Finn R."/>
            <person name="Kale V."/>
            <person name="Holt S."/>
            <person name="Cochrane G."/>
            <person name="Meng A."/>
            <person name="Brown T."/>
            <person name="Cohen L."/>
        </authorList>
    </citation>
    <scope>NUCLEOTIDE SEQUENCE</scope>
    <source>
        <strain evidence="11">SoJaBio B1-5/56/2</strain>
    </source>
</reference>
<dbReference type="SUPFAM" id="SSF52058">
    <property type="entry name" value="L domain-like"/>
    <property type="match status" value="1"/>
</dbReference>
<keyword evidence="6" id="KW-0472">Membrane</keyword>
<protein>
    <recommendedName>
        <fullName evidence="12">Leucine-rich repeat protein</fullName>
    </recommendedName>
</protein>
<comment type="subcellular location">
    <subcellularLocation>
        <location evidence="1">Cell membrane</location>
    </subcellularLocation>
    <subcellularLocation>
        <location evidence="9">Endomembrane system</location>
        <topology evidence="9">Single-pass membrane protein</topology>
    </subcellularLocation>
</comment>
<evidence type="ECO:0000256" key="7">
    <source>
        <dbReference type="ARBA" id="ARBA00023170"/>
    </source>
</evidence>
<dbReference type="GO" id="GO:0005886">
    <property type="term" value="C:plasma membrane"/>
    <property type="evidence" value="ECO:0007669"/>
    <property type="project" value="UniProtKB-SubCell"/>
</dbReference>
<dbReference type="GO" id="GO:0012505">
    <property type="term" value="C:endomembrane system"/>
    <property type="evidence" value="ECO:0007669"/>
    <property type="project" value="UniProtKB-SubCell"/>
</dbReference>
<dbReference type="PANTHER" id="PTHR48052">
    <property type="entry name" value="UNNAMED PRODUCT"/>
    <property type="match status" value="1"/>
</dbReference>
<evidence type="ECO:0000256" key="5">
    <source>
        <dbReference type="ARBA" id="ARBA00022989"/>
    </source>
</evidence>
<proteinExistence type="predicted"/>
<dbReference type="EMBL" id="HBKR01021859">
    <property type="protein sequence ID" value="CAE2311829.1"/>
    <property type="molecule type" value="Transcribed_RNA"/>
</dbReference>
<keyword evidence="2" id="KW-1003">Cell membrane</keyword>
<feature type="signal peptide" evidence="10">
    <location>
        <begin position="1"/>
        <end position="20"/>
    </location>
</feature>
<evidence type="ECO:0000256" key="2">
    <source>
        <dbReference type="ARBA" id="ARBA00022475"/>
    </source>
</evidence>
<keyword evidence="8" id="KW-0325">Glycoprotein</keyword>
<gene>
    <name evidence="11" type="ORF">NAES01612_LOCUS14210</name>
</gene>
<evidence type="ECO:0000256" key="9">
    <source>
        <dbReference type="ARBA" id="ARBA00037847"/>
    </source>
</evidence>
<evidence type="ECO:0000256" key="4">
    <source>
        <dbReference type="ARBA" id="ARBA00022729"/>
    </source>
</evidence>
<evidence type="ECO:0000256" key="3">
    <source>
        <dbReference type="ARBA" id="ARBA00022692"/>
    </source>
</evidence>
<sequence length="262" mass="29488">MNLLHSVTTFLLIFVDPILGRVNKESLSAKTMLEIFASGIENMEIFTPNFSIPDDLRRCPGVRLGATREIEELSWDEANLRGTIDLQWIPSVFRRVYMCINELSGTLDLTSLEPPLTHLDLHENHFSGEVSLGCLPGTMRHLNLMYNNFTGTVDLEHLPEPMETLMLNNNKFSGSVILNKLPPSMQEIYLSTNLFSGSIDLFHLPDTMHYVTLQNNNFSGEIVFEDFSLLPQVMRGVNLGFNSEAGGKNLSSKWPGEITSYC</sequence>
<accession>A0A7S4L213</accession>
<keyword evidence="5" id="KW-1133">Transmembrane helix</keyword>
<evidence type="ECO:0000256" key="10">
    <source>
        <dbReference type="SAM" id="SignalP"/>
    </source>
</evidence>
<keyword evidence="3" id="KW-0812">Transmembrane</keyword>
<evidence type="ECO:0000313" key="11">
    <source>
        <dbReference type="EMBL" id="CAE2311829.1"/>
    </source>
</evidence>
<dbReference type="Gene3D" id="3.80.10.10">
    <property type="entry name" value="Ribonuclease Inhibitor"/>
    <property type="match status" value="1"/>
</dbReference>
<keyword evidence="7" id="KW-0675">Receptor</keyword>
<name>A0A7S4L213_9EUKA</name>
<evidence type="ECO:0000256" key="8">
    <source>
        <dbReference type="ARBA" id="ARBA00023180"/>
    </source>
</evidence>
<evidence type="ECO:0000256" key="1">
    <source>
        <dbReference type="ARBA" id="ARBA00004236"/>
    </source>
</evidence>
<dbReference type="PANTHER" id="PTHR48052:SF8">
    <property type="entry name" value="LRR RECEPTOR-LIKE SERINE_THREONINE-PROTEIN KINASE FLS2"/>
    <property type="match status" value="1"/>
</dbReference>